<keyword evidence="3" id="KW-1185">Reference proteome</keyword>
<dbReference type="OrthoDB" id="1704983at2759"/>
<comment type="caution">
    <text evidence="2">The sequence shown here is derived from an EMBL/GenBank/DDBJ whole genome shotgun (WGS) entry which is preliminary data.</text>
</comment>
<evidence type="ECO:0000313" key="3">
    <source>
        <dbReference type="Proteomes" id="UP000554482"/>
    </source>
</evidence>
<dbReference type="EMBL" id="JABWDY010002892">
    <property type="protein sequence ID" value="KAF5206315.1"/>
    <property type="molecule type" value="Genomic_DNA"/>
</dbReference>
<gene>
    <name evidence="2" type="ORF">FRX31_004097</name>
</gene>
<organism evidence="2 3">
    <name type="scientific">Thalictrum thalictroides</name>
    <name type="common">Rue-anemone</name>
    <name type="synonym">Anemone thalictroides</name>
    <dbReference type="NCBI Taxonomy" id="46969"/>
    <lineage>
        <taxon>Eukaryota</taxon>
        <taxon>Viridiplantae</taxon>
        <taxon>Streptophyta</taxon>
        <taxon>Embryophyta</taxon>
        <taxon>Tracheophyta</taxon>
        <taxon>Spermatophyta</taxon>
        <taxon>Magnoliopsida</taxon>
        <taxon>Ranunculales</taxon>
        <taxon>Ranunculaceae</taxon>
        <taxon>Thalictroideae</taxon>
        <taxon>Thalictrum</taxon>
    </lineage>
</organism>
<sequence>MALVSSGTSVEIQVLEQNHQLKVVDQEEPTKIGDTTTYNEEIPIPEQKHLTEDIKEARVDSYGESTTQSQKKLKLEKKTSLRTKTLKLEKVDNEITTGIKQSADVKHGASVISRSTLARNSTDEKQPEGWAKLRETVRGKVMGSKKPQANAKDGGETKLNKLKKNSTSKASPLPSFYHRKDTPPKPQPNKVPVTHPRSPQLGQQNKSSSEGVNTNKEDLKKNASRTISVTAKETIHKLFKGVRKAQSSQQEKVLKNSSSISHKSAMEEEKV</sequence>
<evidence type="ECO:0000256" key="1">
    <source>
        <dbReference type="SAM" id="MobiDB-lite"/>
    </source>
</evidence>
<accession>A0A7J6XBV2</accession>
<evidence type="ECO:0000313" key="2">
    <source>
        <dbReference type="EMBL" id="KAF5206315.1"/>
    </source>
</evidence>
<protein>
    <submittedName>
        <fullName evidence="2">Uncharacterized protein</fullName>
    </submittedName>
</protein>
<feature type="compositionally biased region" description="Basic and acidic residues" evidence="1">
    <location>
        <begin position="121"/>
        <end position="138"/>
    </location>
</feature>
<dbReference type="AlphaFoldDB" id="A0A7J6XBV2"/>
<feature type="region of interest" description="Disordered" evidence="1">
    <location>
        <begin position="101"/>
        <end position="271"/>
    </location>
</feature>
<name>A0A7J6XBV2_THATH</name>
<reference evidence="2 3" key="1">
    <citation type="submission" date="2020-06" db="EMBL/GenBank/DDBJ databases">
        <title>Transcriptomic and genomic resources for Thalictrum thalictroides and T. hernandezii: Facilitating candidate gene discovery in an emerging model plant lineage.</title>
        <authorList>
            <person name="Arias T."/>
            <person name="Riano-Pachon D.M."/>
            <person name="Di Stilio V.S."/>
        </authorList>
    </citation>
    <scope>NUCLEOTIDE SEQUENCE [LARGE SCALE GENOMIC DNA]</scope>
    <source>
        <strain evidence="3">cv. WT478/WT964</strain>
        <tissue evidence="2">Leaves</tissue>
    </source>
</reference>
<feature type="compositionally biased region" description="Polar residues" evidence="1">
    <location>
        <begin position="245"/>
        <end position="262"/>
    </location>
</feature>
<feature type="compositionally biased region" description="Polar residues" evidence="1">
    <location>
        <begin position="200"/>
        <end position="214"/>
    </location>
</feature>
<proteinExistence type="predicted"/>
<dbReference type="Proteomes" id="UP000554482">
    <property type="component" value="Unassembled WGS sequence"/>
</dbReference>